<evidence type="ECO:0000256" key="3">
    <source>
        <dbReference type="ARBA" id="ARBA00022525"/>
    </source>
</evidence>
<keyword evidence="5 17" id="KW-0732">Signal</keyword>
<comment type="caution">
    <text evidence="19">The sequence shown here is derived from an EMBL/GenBank/DDBJ whole genome shotgun (WGS) entry which is preliminary data.</text>
</comment>
<dbReference type="GO" id="GO:0005576">
    <property type="term" value="C:extracellular region"/>
    <property type="evidence" value="ECO:0007669"/>
    <property type="project" value="UniProtKB-SubCell"/>
</dbReference>
<evidence type="ECO:0000256" key="1">
    <source>
        <dbReference type="ARBA" id="ARBA00001973"/>
    </source>
</evidence>
<keyword evidence="12" id="KW-0624">Polysaccharide degradation</keyword>
<feature type="domain" description="Auxiliary Activity family 9 catalytic" evidence="18">
    <location>
        <begin position="20"/>
        <end position="232"/>
    </location>
</feature>
<dbReference type="EC" id="1.14.99.56" evidence="15"/>
<dbReference type="GO" id="GO:0004497">
    <property type="term" value="F:monooxygenase activity"/>
    <property type="evidence" value="ECO:0007669"/>
    <property type="project" value="UniProtKB-KW"/>
</dbReference>
<keyword evidence="3" id="KW-0964">Secreted</keyword>
<dbReference type="PANTHER" id="PTHR33353:SF10">
    <property type="entry name" value="ENDO-BETA-1,4-GLUCANASE D"/>
    <property type="match status" value="1"/>
</dbReference>
<evidence type="ECO:0000256" key="10">
    <source>
        <dbReference type="ARBA" id="ARBA00023157"/>
    </source>
</evidence>
<keyword evidence="11" id="KW-0119">Carbohydrate metabolism</keyword>
<comment type="catalytic activity">
    <reaction evidence="14">
        <text>[(1-&gt;4)-beta-D-glucosyl]n+m + reduced acceptor + O2 = 4-dehydro-beta-D-glucosyl-[(1-&gt;4)-beta-D-glucosyl]n-1 + [(1-&gt;4)-beta-D-glucosyl]m + acceptor + H2O.</text>
        <dbReference type="EC" id="1.14.99.56"/>
    </reaction>
</comment>
<comment type="subcellular location">
    <subcellularLocation>
        <location evidence="2">Secreted</location>
    </subcellularLocation>
</comment>
<keyword evidence="7" id="KW-0560">Oxidoreductase</keyword>
<protein>
    <recommendedName>
        <fullName evidence="15">lytic cellulose monooxygenase (C4-dehydrogenating)</fullName>
        <ecNumber evidence="15">1.14.99.56</ecNumber>
    </recommendedName>
</protein>
<dbReference type="PANTHER" id="PTHR33353">
    <property type="entry name" value="PUTATIVE (AFU_ORTHOLOGUE AFUA_1G12560)-RELATED"/>
    <property type="match status" value="1"/>
</dbReference>
<evidence type="ECO:0000256" key="17">
    <source>
        <dbReference type="SAM" id="SignalP"/>
    </source>
</evidence>
<keyword evidence="8" id="KW-0186">Copper</keyword>
<evidence type="ECO:0000256" key="5">
    <source>
        <dbReference type="ARBA" id="ARBA00022729"/>
    </source>
</evidence>
<evidence type="ECO:0000256" key="8">
    <source>
        <dbReference type="ARBA" id="ARBA00023008"/>
    </source>
</evidence>
<proteinExistence type="inferred from homology"/>
<comment type="cofactor">
    <cofactor evidence="1">
        <name>Cu(2+)</name>
        <dbReference type="ChEBI" id="CHEBI:29036"/>
    </cofactor>
</comment>
<dbReference type="EMBL" id="JARJCN010000021">
    <property type="protein sequence ID" value="KAJ7090806.1"/>
    <property type="molecule type" value="Genomic_DNA"/>
</dbReference>
<accession>A0AAD6U827</accession>
<gene>
    <name evidence="19" type="ORF">B0H15DRAFT_245804</name>
</gene>
<keyword evidence="19" id="KW-0378">Hydrolase</keyword>
<name>A0AAD6U827_9AGAR</name>
<feature type="region of interest" description="Disordered" evidence="16">
    <location>
        <begin position="248"/>
        <end position="356"/>
    </location>
</feature>
<dbReference type="AlphaFoldDB" id="A0AAD6U827"/>
<feature type="compositionally biased region" description="Low complexity" evidence="16">
    <location>
        <begin position="254"/>
        <end position="328"/>
    </location>
</feature>
<evidence type="ECO:0000256" key="7">
    <source>
        <dbReference type="ARBA" id="ARBA00023002"/>
    </source>
</evidence>
<keyword evidence="6" id="KW-0136">Cellulose degradation</keyword>
<evidence type="ECO:0000256" key="2">
    <source>
        <dbReference type="ARBA" id="ARBA00004613"/>
    </source>
</evidence>
<evidence type="ECO:0000256" key="14">
    <source>
        <dbReference type="ARBA" id="ARBA00045077"/>
    </source>
</evidence>
<dbReference type="GO" id="GO:0016787">
    <property type="term" value="F:hydrolase activity"/>
    <property type="evidence" value="ECO:0007669"/>
    <property type="project" value="UniProtKB-KW"/>
</dbReference>
<comment type="similarity">
    <text evidence="13">Belongs to the polysaccharide monooxygenase AA9 family.</text>
</comment>
<organism evidence="19 20">
    <name type="scientific">Mycena belliarum</name>
    <dbReference type="NCBI Taxonomy" id="1033014"/>
    <lineage>
        <taxon>Eukaryota</taxon>
        <taxon>Fungi</taxon>
        <taxon>Dikarya</taxon>
        <taxon>Basidiomycota</taxon>
        <taxon>Agaricomycotina</taxon>
        <taxon>Agaricomycetes</taxon>
        <taxon>Agaricomycetidae</taxon>
        <taxon>Agaricales</taxon>
        <taxon>Marasmiineae</taxon>
        <taxon>Mycenaceae</taxon>
        <taxon>Mycena</taxon>
    </lineage>
</organism>
<keyword evidence="9" id="KW-0503">Monooxygenase</keyword>
<evidence type="ECO:0000256" key="16">
    <source>
        <dbReference type="SAM" id="MobiDB-lite"/>
    </source>
</evidence>
<reference evidence="19" key="1">
    <citation type="submission" date="2023-03" db="EMBL/GenBank/DDBJ databases">
        <title>Massive genome expansion in bonnet fungi (Mycena s.s.) driven by repeated elements and novel gene families across ecological guilds.</title>
        <authorList>
            <consortium name="Lawrence Berkeley National Laboratory"/>
            <person name="Harder C.B."/>
            <person name="Miyauchi S."/>
            <person name="Viragh M."/>
            <person name="Kuo A."/>
            <person name="Thoen E."/>
            <person name="Andreopoulos B."/>
            <person name="Lu D."/>
            <person name="Skrede I."/>
            <person name="Drula E."/>
            <person name="Henrissat B."/>
            <person name="Morin E."/>
            <person name="Kohler A."/>
            <person name="Barry K."/>
            <person name="LaButti K."/>
            <person name="Morin E."/>
            <person name="Salamov A."/>
            <person name="Lipzen A."/>
            <person name="Mereny Z."/>
            <person name="Hegedus B."/>
            <person name="Baldrian P."/>
            <person name="Stursova M."/>
            <person name="Weitz H."/>
            <person name="Taylor A."/>
            <person name="Grigoriev I.V."/>
            <person name="Nagy L.G."/>
            <person name="Martin F."/>
            <person name="Kauserud H."/>
        </authorList>
    </citation>
    <scope>NUCLEOTIDE SEQUENCE</scope>
    <source>
        <strain evidence="19">CBHHK173m</strain>
    </source>
</reference>
<dbReference type="GO" id="GO:0030245">
    <property type="term" value="P:cellulose catabolic process"/>
    <property type="evidence" value="ECO:0007669"/>
    <property type="project" value="UniProtKB-KW"/>
</dbReference>
<evidence type="ECO:0000256" key="4">
    <source>
        <dbReference type="ARBA" id="ARBA00022723"/>
    </source>
</evidence>
<dbReference type="Pfam" id="PF03443">
    <property type="entry name" value="AA9"/>
    <property type="match status" value="1"/>
</dbReference>
<dbReference type="Proteomes" id="UP001222325">
    <property type="component" value="Unassembled WGS sequence"/>
</dbReference>
<keyword evidence="4" id="KW-0479">Metal-binding</keyword>
<evidence type="ECO:0000256" key="9">
    <source>
        <dbReference type="ARBA" id="ARBA00023033"/>
    </source>
</evidence>
<evidence type="ECO:0000256" key="6">
    <source>
        <dbReference type="ARBA" id="ARBA00023001"/>
    </source>
</evidence>
<keyword evidence="20" id="KW-1185">Reference proteome</keyword>
<feature type="chain" id="PRO_5042028761" description="lytic cellulose monooxygenase (C4-dehydrogenating)" evidence="17">
    <location>
        <begin position="20"/>
        <end position="387"/>
    </location>
</feature>
<dbReference type="InterPro" id="IPR005103">
    <property type="entry name" value="AA9_LPMO"/>
</dbReference>
<feature type="compositionally biased region" description="Basic residues" evidence="16">
    <location>
        <begin position="340"/>
        <end position="350"/>
    </location>
</feature>
<sequence length="387" mass="40030">MKFATAILFSASLVASAAAHGWVGTLTVGGKAYKGNKPVEETPKGAPSVVRQIANNLPVKDLTSNEIICGRDAKPAALSATAAAGDKILLDWNSAKPDGNWFHDVGPMLTYLASCGSASCAQFDATKAKWFKIAEQGQDATGKWAQAKLDDGTPASVTLPANLKPGNYLLRHELVALHTAQSPGGAEFYPSCSQITVTGSGTGAPAASELVTFPGAYKPATPGILVDVYNMRRKYQFPGPPVAAFVSGGAPPKATASAEDSTTTTAAATSSKRPTTTRAATTTTTRAATTTTTRAATTTTTRAAITTTTRAATTTSRVAATTSTHAAAPPSVSSAPPKTCKGKRSRRSRSRAVEDVPAAVEEIPAPFAEIPAGARRRHMHRVVPRSL</sequence>
<feature type="signal peptide" evidence="17">
    <location>
        <begin position="1"/>
        <end position="19"/>
    </location>
</feature>
<dbReference type="InterPro" id="IPR049892">
    <property type="entry name" value="AA9"/>
</dbReference>
<evidence type="ECO:0000313" key="19">
    <source>
        <dbReference type="EMBL" id="KAJ7090806.1"/>
    </source>
</evidence>
<evidence type="ECO:0000256" key="11">
    <source>
        <dbReference type="ARBA" id="ARBA00023277"/>
    </source>
</evidence>
<evidence type="ECO:0000256" key="15">
    <source>
        <dbReference type="ARBA" id="ARBA00047174"/>
    </source>
</evidence>
<keyword evidence="10" id="KW-1015">Disulfide bond</keyword>
<dbReference type="CDD" id="cd21175">
    <property type="entry name" value="LPMO_AA9"/>
    <property type="match status" value="1"/>
</dbReference>
<evidence type="ECO:0000256" key="13">
    <source>
        <dbReference type="ARBA" id="ARBA00044502"/>
    </source>
</evidence>
<evidence type="ECO:0000259" key="18">
    <source>
        <dbReference type="Pfam" id="PF03443"/>
    </source>
</evidence>
<evidence type="ECO:0000313" key="20">
    <source>
        <dbReference type="Proteomes" id="UP001222325"/>
    </source>
</evidence>
<evidence type="ECO:0000256" key="12">
    <source>
        <dbReference type="ARBA" id="ARBA00023326"/>
    </source>
</evidence>
<dbReference type="GO" id="GO:0046872">
    <property type="term" value="F:metal ion binding"/>
    <property type="evidence" value="ECO:0007669"/>
    <property type="project" value="UniProtKB-KW"/>
</dbReference>
<dbReference type="Gene3D" id="2.70.50.70">
    <property type="match status" value="1"/>
</dbReference>